<keyword evidence="5" id="KW-0547">Nucleotide-binding</keyword>
<comment type="caution">
    <text evidence="13">The sequence shown here is derived from an EMBL/GenBank/DDBJ whole genome shotgun (WGS) entry which is preliminary data.</text>
</comment>
<evidence type="ECO:0000256" key="7">
    <source>
        <dbReference type="ARBA" id="ARBA00022840"/>
    </source>
</evidence>
<keyword evidence="3" id="KW-0597">Phosphoprotein</keyword>
<evidence type="ECO:0000256" key="8">
    <source>
        <dbReference type="ARBA" id="ARBA00023012"/>
    </source>
</evidence>
<dbReference type="InterPro" id="IPR003594">
    <property type="entry name" value="HATPase_dom"/>
</dbReference>
<feature type="transmembrane region" description="Helical" evidence="10">
    <location>
        <begin position="420"/>
        <end position="444"/>
    </location>
</feature>
<feature type="domain" description="Signal transduction histidine kinase subgroup 3 dimerisation and phosphoacceptor" evidence="12">
    <location>
        <begin position="175"/>
        <end position="239"/>
    </location>
</feature>
<dbReference type="RefSeq" id="WP_142704670.1">
    <property type="nucleotide sequence ID" value="NZ_VIRS01000007.1"/>
</dbReference>
<feature type="compositionally biased region" description="Gly residues" evidence="9">
    <location>
        <begin position="346"/>
        <end position="357"/>
    </location>
</feature>
<dbReference type="CDD" id="cd16917">
    <property type="entry name" value="HATPase_UhpB-NarQ-NarX-like"/>
    <property type="match status" value="1"/>
</dbReference>
<keyword evidence="10" id="KW-1133">Transmembrane helix</keyword>
<evidence type="ECO:0000256" key="3">
    <source>
        <dbReference type="ARBA" id="ARBA00022553"/>
    </source>
</evidence>
<dbReference type="GO" id="GO:0016020">
    <property type="term" value="C:membrane"/>
    <property type="evidence" value="ECO:0007669"/>
    <property type="project" value="InterPro"/>
</dbReference>
<evidence type="ECO:0000256" key="1">
    <source>
        <dbReference type="ARBA" id="ARBA00000085"/>
    </source>
</evidence>
<keyword evidence="8" id="KW-0902">Two-component regulatory system</keyword>
<keyword evidence="6" id="KW-0418">Kinase</keyword>
<evidence type="ECO:0000313" key="13">
    <source>
        <dbReference type="EMBL" id="TQS44688.1"/>
    </source>
</evidence>
<evidence type="ECO:0000256" key="2">
    <source>
        <dbReference type="ARBA" id="ARBA00012438"/>
    </source>
</evidence>
<dbReference type="GO" id="GO:0046983">
    <property type="term" value="F:protein dimerization activity"/>
    <property type="evidence" value="ECO:0007669"/>
    <property type="project" value="InterPro"/>
</dbReference>
<keyword evidence="10" id="KW-0472">Membrane</keyword>
<keyword evidence="4" id="KW-0808">Transferase</keyword>
<dbReference type="SUPFAM" id="SSF55874">
    <property type="entry name" value="ATPase domain of HSP90 chaperone/DNA topoisomerase II/histidine kinase"/>
    <property type="match status" value="1"/>
</dbReference>
<dbReference type="Gene3D" id="3.30.565.10">
    <property type="entry name" value="Histidine kinase-like ATPase, C-terminal domain"/>
    <property type="match status" value="1"/>
</dbReference>
<evidence type="ECO:0000256" key="6">
    <source>
        <dbReference type="ARBA" id="ARBA00022777"/>
    </source>
</evidence>
<accession>A0A545ATM0</accession>
<dbReference type="InterPro" id="IPR011712">
    <property type="entry name" value="Sig_transdc_His_kin_sub3_dim/P"/>
</dbReference>
<dbReference type="EMBL" id="VIRS01000007">
    <property type="protein sequence ID" value="TQS44688.1"/>
    <property type="molecule type" value="Genomic_DNA"/>
</dbReference>
<dbReference type="AlphaFoldDB" id="A0A545ATM0"/>
<reference evidence="13 14" key="1">
    <citation type="submission" date="2019-07" db="EMBL/GenBank/DDBJ databases">
        <title>Cryptosporangium phraense sp. nov., isolated from plant litter.</title>
        <authorList>
            <person name="Suriyachadkun C."/>
        </authorList>
    </citation>
    <scope>NUCLEOTIDE SEQUENCE [LARGE SCALE GENOMIC DNA]</scope>
    <source>
        <strain evidence="13 14">A-T 5661</strain>
    </source>
</reference>
<keyword evidence="10" id="KW-0812">Transmembrane</keyword>
<comment type="catalytic activity">
    <reaction evidence="1">
        <text>ATP + protein L-histidine = ADP + protein N-phospho-L-histidine.</text>
        <dbReference type="EC" id="2.7.13.3"/>
    </reaction>
</comment>
<organism evidence="13 14">
    <name type="scientific">Cryptosporangium phraense</name>
    <dbReference type="NCBI Taxonomy" id="2593070"/>
    <lineage>
        <taxon>Bacteria</taxon>
        <taxon>Bacillati</taxon>
        <taxon>Actinomycetota</taxon>
        <taxon>Actinomycetes</taxon>
        <taxon>Cryptosporangiales</taxon>
        <taxon>Cryptosporangiaceae</taxon>
        <taxon>Cryptosporangium</taxon>
    </lineage>
</organism>
<name>A0A545ATM0_9ACTN</name>
<protein>
    <recommendedName>
        <fullName evidence="2">histidine kinase</fullName>
        <ecNumber evidence="2">2.7.13.3</ecNumber>
    </recommendedName>
</protein>
<evidence type="ECO:0000259" key="12">
    <source>
        <dbReference type="Pfam" id="PF07730"/>
    </source>
</evidence>
<dbReference type="Gene3D" id="1.20.5.1930">
    <property type="match status" value="1"/>
</dbReference>
<dbReference type="EC" id="2.7.13.3" evidence="2"/>
<feature type="transmembrane region" description="Helical" evidence="10">
    <location>
        <begin position="94"/>
        <end position="114"/>
    </location>
</feature>
<dbReference type="PANTHER" id="PTHR24421:SF10">
    <property type="entry name" value="NITRATE_NITRITE SENSOR PROTEIN NARQ"/>
    <property type="match status" value="1"/>
</dbReference>
<feature type="transmembrane region" description="Helical" evidence="10">
    <location>
        <begin position="59"/>
        <end position="82"/>
    </location>
</feature>
<feature type="transmembrane region" description="Helical" evidence="10">
    <location>
        <begin position="120"/>
        <end position="139"/>
    </location>
</feature>
<evidence type="ECO:0000259" key="11">
    <source>
        <dbReference type="Pfam" id="PF02518"/>
    </source>
</evidence>
<dbReference type="PANTHER" id="PTHR24421">
    <property type="entry name" value="NITRATE/NITRITE SENSOR PROTEIN NARX-RELATED"/>
    <property type="match status" value="1"/>
</dbReference>
<dbReference type="InterPro" id="IPR036890">
    <property type="entry name" value="HATPase_C_sf"/>
</dbReference>
<evidence type="ECO:0000313" key="14">
    <source>
        <dbReference type="Proteomes" id="UP000317982"/>
    </source>
</evidence>
<feature type="region of interest" description="Disordered" evidence="9">
    <location>
        <begin position="391"/>
        <end position="411"/>
    </location>
</feature>
<feature type="region of interest" description="Disordered" evidence="9">
    <location>
        <begin position="321"/>
        <end position="357"/>
    </location>
</feature>
<dbReference type="GO" id="GO:0005524">
    <property type="term" value="F:ATP binding"/>
    <property type="evidence" value="ECO:0007669"/>
    <property type="project" value="UniProtKB-KW"/>
</dbReference>
<dbReference type="InterPro" id="IPR050482">
    <property type="entry name" value="Sensor_HK_TwoCompSys"/>
</dbReference>
<evidence type="ECO:0000256" key="10">
    <source>
        <dbReference type="SAM" id="Phobius"/>
    </source>
</evidence>
<dbReference type="Proteomes" id="UP000317982">
    <property type="component" value="Unassembled WGS sequence"/>
</dbReference>
<evidence type="ECO:0000256" key="9">
    <source>
        <dbReference type="SAM" id="MobiDB-lite"/>
    </source>
</evidence>
<keyword evidence="7" id="KW-0067">ATP-binding</keyword>
<dbReference type="OrthoDB" id="227596at2"/>
<dbReference type="Pfam" id="PF07730">
    <property type="entry name" value="HisKA_3"/>
    <property type="match status" value="1"/>
</dbReference>
<dbReference type="GO" id="GO:0000155">
    <property type="term" value="F:phosphorelay sensor kinase activity"/>
    <property type="evidence" value="ECO:0007669"/>
    <property type="project" value="InterPro"/>
</dbReference>
<evidence type="ECO:0000256" key="4">
    <source>
        <dbReference type="ARBA" id="ARBA00022679"/>
    </source>
</evidence>
<sequence>MASVRRWGGDVLLWLLLSALLPLNGARIDEGPYVRGLLVAALVLAVATGVRRVAPLASLVLAAGLVAVDPWLAAPFAVLSFLAGRSALRPRPALWTYAGLAGGGAGLAFGLAVLRGTDRWTAYYVLTEIVLCGVVPWLAGRYLRQRRELVEGGWALAEELERGHALVADRARLRERARIAEDMHDALGHELSLLALRAGALELDPSLGPAQREAAAGLRLGAAAATERLRAVIGVLRASDPAPLAPVDETLATLIDRVRGAGLTIAFSDGGAAGEPGLPPLADRALYRVVQEALTNAARHAPGAPVTVRLTATPDAVTVTVTNPLTPEAPPAGRSGAERPDPAPGRTGGPGGEGSGLVGLAERVRLVGGTLTAGVGGGTFTVTATVPRAAGGAVAAGPERPRSDSAGRRAAARRRTRRDLVLTVVVPVLAGAVLVGVVVGGYAIEVTGSVLRPADAARLHPGQSRADAEALLPWLQATERPAVAEPPRPPGAECRYYGTSAELFPPVRDVYRVCFAHDRVVGVDLIPGRTARGGTP</sequence>
<evidence type="ECO:0000256" key="5">
    <source>
        <dbReference type="ARBA" id="ARBA00022741"/>
    </source>
</evidence>
<keyword evidence="14" id="KW-1185">Reference proteome</keyword>
<dbReference type="InParanoid" id="A0A545ATM0"/>
<proteinExistence type="predicted"/>
<feature type="domain" description="Histidine kinase/HSP90-like ATPase" evidence="11">
    <location>
        <begin position="284"/>
        <end position="388"/>
    </location>
</feature>
<dbReference type="Pfam" id="PF02518">
    <property type="entry name" value="HATPase_c"/>
    <property type="match status" value="1"/>
</dbReference>
<gene>
    <name evidence="13" type="ORF">FL583_11985</name>
</gene>